<protein>
    <submittedName>
        <fullName evidence="2">DUF541 domain-containing protein</fullName>
    </submittedName>
    <submittedName>
        <fullName evidence="1">SIMPL domain-containing protein</fullName>
    </submittedName>
</protein>
<dbReference type="RefSeq" id="WP_133335680.1">
    <property type="nucleotide sequence ID" value="NZ_JAVGVR010000001.1"/>
</dbReference>
<dbReference type="EMBL" id="JAVGVR010000001">
    <property type="protein sequence ID" value="MDQ6599603.1"/>
    <property type="molecule type" value="Genomic_DNA"/>
</dbReference>
<dbReference type="Pfam" id="PF04402">
    <property type="entry name" value="SIMPL"/>
    <property type="match status" value="1"/>
</dbReference>
<proteinExistence type="predicted"/>
<reference evidence="2 3" key="1">
    <citation type="submission" date="2019-03" db="EMBL/GenBank/DDBJ databases">
        <title>Bacillus niacini sp. nov. a Nicotinate-Metabolizing Mesophile Isolated from Soil.</title>
        <authorList>
            <person name="Zhang G."/>
        </authorList>
    </citation>
    <scope>NUCLEOTIDE SEQUENCE [LARGE SCALE GENOMIC DNA]</scope>
    <source>
        <strain evidence="2 3">WN066</strain>
    </source>
</reference>
<evidence type="ECO:0000313" key="1">
    <source>
        <dbReference type="EMBL" id="MDQ6599603.1"/>
    </source>
</evidence>
<dbReference type="Proteomes" id="UP001178888">
    <property type="component" value="Unassembled WGS sequence"/>
</dbReference>
<gene>
    <name evidence="2" type="ORF">E2K98_15575</name>
    <name evidence="1" type="ORF">RCG21_25230</name>
</gene>
<dbReference type="Gene3D" id="3.30.110.170">
    <property type="entry name" value="Protein of unknown function (DUF541), domain 1"/>
    <property type="match status" value="1"/>
</dbReference>
<dbReference type="AlphaFoldDB" id="A0A4R5VPI4"/>
<organism evidence="2 3">
    <name type="scientific">Bacillus salipaludis</name>
    <dbReference type="NCBI Taxonomy" id="2547811"/>
    <lineage>
        <taxon>Bacteria</taxon>
        <taxon>Bacillati</taxon>
        <taxon>Bacillota</taxon>
        <taxon>Bacilli</taxon>
        <taxon>Bacillales</taxon>
        <taxon>Bacillaceae</taxon>
        <taxon>Bacillus</taxon>
    </lineage>
</organism>
<name>A0A4R5VPI4_9BACI</name>
<keyword evidence="4" id="KW-1185">Reference proteome</keyword>
<dbReference type="PANTHER" id="PTHR34387">
    <property type="entry name" value="SLR1258 PROTEIN"/>
    <property type="match status" value="1"/>
</dbReference>
<dbReference type="Gene3D" id="3.30.70.2970">
    <property type="entry name" value="Protein of unknown function (DUF541), domain 2"/>
    <property type="match status" value="1"/>
</dbReference>
<reference evidence="1" key="2">
    <citation type="submission" date="2023-08" db="EMBL/GenBank/DDBJ databases">
        <title>Nitrogen cycling bacteria in agricultural field soils.</title>
        <authorList>
            <person name="Jang J."/>
        </authorList>
    </citation>
    <scope>NUCLEOTIDE SEQUENCE</scope>
    <source>
        <strain evidence="1">PS3-36</strain>
    </source>
</reference>
<sequence>MYRYQQPERIGKNHVIKVTGEGELAVLPDMANVNLGVMTENKVLMEAQQQNSEAVKKLIQSLLSLGVPRKNLQTFDYRIDSEYDFDQGKQTFRAYKVTYILKVKIEDLTSIGKVIDTAVQNGANYVANVHFSLKNQDGNYQKALSLALNKAIEKAKTIANTLRVTLNPTPYLVIEGGTLPPPILNPQMTYVKGISSTQFEPGELIVKATISAEFEY</sequence>
<dbReference type="InterPro" id="IPR052022">
    <property type="entry name" value="26kDa_periplasmic_antigen"/>
</dbReference>
<dbReference type="Proteomes" id="UP000295132">
    <property type="component" value="Unassembled WGS sequence"/>
</dbReference>
<evidence type="ECO:0000313" key="2">
    <source>
        <dbReference type="EMBL" id="TDK60130.1"/>
    </source>
</evidence>
<dbReference type="EMBL" id="SMYO01000007">
    <property type="protein sequence ID" value="TDK60130.1"/>
    <property type="molecule type" value="Genomic_DNA"/>
</dbReference>
<evidence type="ECO:0000313" key="3">
    <source>
        <dbReference type="Proteomes" id="UP000295132"/>
    </source>
</evidence>
<evidence type="ECO:0000313" key="4">
    <source>
        <dbReference type="Proteomes" id="UP001178888"/>
    </source>
</evidence>
<comment type="caution">
    <text evidence="2">The sequence shown here is derived from an EMBL/GenBank/DDBJ whole genome shotgun (WGS) entry which is preliminary data.</text>
</comment>
<accession>A0A4R5VPI4</accession>
<dbReference type="InterPro" id="IPR007497">
    <property type="entry name" value="SIMPL/DUF541"/>
</dbReference>
<dbReference type="GO" id="GO:0006974">
    <property type="term" value="P:DNA damage response"/>
    <property type="evidence" value="ECO:0007669"/>
    <property type="project" value="TreeGrafter"/>
</dbReference>
<dbReference type="PANTHER" id="PTHR34387:SF1">
    <property type="entry name" value="PERIPLASMIC IMMUNOGENIC PROTEIN"/>
    <property type="match status" value="1"/>
</dbReference>